<dbReference type="Gene3D" id="3.20.20.70">
    <property type="entry name" value="Aldolase class I"/>
    <property type="match status" value="1"/>
</dbReference>
<dbReference type="GO" id="GO:0019323">
    <property type="term" value="P:pentose catabolic process"/>
    <property type="evidence" value="ECO:0007669"/>
    <property type="project" value="UniProtKB-UniRule"/>
</dbReference>
<dbReference type="PIRSF" id="PIRSF001461">
    <property type="entry name" value="RPE"/>
    <property type="match status" value="1"/>
</dbReference>
<evidence type="ECO:0000256" key="5">
    <source>
        <dbReference type="ARBA" id="ARBA00001954"/>
    </source>
</evidence>
<comment type="cofactor">
    <cofactor evidence="4">
        <name>Zn(2+)</name>
        <dbReference type="ChEBI" id="CHEBI:29105"/>
    </cofactor>
</comment>
<name>A5EVK2_DICNV</name>
<accession>A5EVK2</accession>
<dbReference type="Proteomes" id="UP000000248">
    <property type="component" value="Chromosome"/>
</dbReference>
<dbReference type="SUPFAM" id="SSF51366">
    <property type="entry name" value="Ribulose-phoshate binding barrel"/>
    <property type="match status" value="1"/>
</dbReference>
<comment type="cofactor">
    <cofactor evidence="5">
        <name>Fe(2+)</name>
        <dbReference type="ChEBI" id="CHEBI:29033"/>
    </cofactor>
</comment>
<feature type="binding site" evidence="10 14">
    <location>
        <position position="70"/>
    </location>
    <ligand>
        <name>substrate</name>
    </ligand>
</feature>
<dbReference type="GO" id="GO:0006098">
    <property type="term" value="P:pentose-phosphate shunt"/>
    <property type="evidence" value="ECO:0007669"/>
    <property type="project" value="UniProtKB-UniRule"/>
</dbReference>
<reference evidence="15 16" key="1">
    <citation type="journal article" date="2007" name="Nat. Biotechnol.">
        <title>Genome sequence and identification of candidate vaccine antigens from the animal pathogen Dichelobacter nodosus.</title>
        <authorList>
            <person name="Myers G.S."/>
            <person name="Parker D."/>
            <person name="Al-Hasani K."/>
            <person name="Kennan R.M."/>
            <person name="Seemann T."/>
            <person name="Ren Q."/>
            <person name="Badger J.H."/>
            <person name="Selengut J.D."/>
            <person name="Deboy R.T."/>
            <person name="Tettelin H."/>
            <person name="Boyce J.D."/>
            <person name="McCarl V.P."/>
            <person name="Han X."/>
            <person name="Nelson W.C."/>
            <person name="Madupu R."/>
            <person name="Mohamoud Y."/>
            <person name="Holley T."/>
            <person name="Fedorova N."/>
            <person name="Khouri H."/>
            <person name="Bottomley S.P."/>
            <person name="Whittington R.J."/>
            <person name="Adler B."/>
            <person name="Songer J.G."/>
            <person name="Rood J.I."/>
            <person name="Paulsen I.T."/>
        </authorList>
    </citation>
    <scope>NUCLEOTIDE SEQUENCE [LARGE SCALE GENOMIC DNA]</scope>
    <source>
        <strain evidence="15 16">VCS1703A</strain>
    </source>
</reference>
<dbReference type="InterPro" id="IPR026019">
    <property type="entry name" value="Ribul_P_3_epim"/>
</dbReference>
<evidence type="ECO:0000256" key="7">
    <source>
        <dbReference type="ARBA" id="ARBA00013188"/>
    </source>
</evidence>
<gene>
    <name evidence="10 15" type="primary">rpe</name>
    <name evidence="15" type="ordered locus">DNO_0540</name>
</gene>
<feature type="binding site" evidence="10 13">
    <location>
        <position position="179"/>
    </location>
    <ligand>
        <name>a divalent metal cation</name>
        <dbReference type="ChEBI" id="CHEBI:60240"/>
    </ligand>
</feature>
<keyword evidence="13" id="KW-0464">Manganese</keyword>
<keyword evidence="8 10" id="KW-0479">Metal-binding</keyword>
<evidence type="ECO:0000256" key="11">
    <source>
        <dbReference type="PIRNR" id="PIRNR001461"/>
    </source>
</evidence>
<feature type="binding site" evidence="10 14">
    <location>
        <position position="11"/>
    </location>
    <ligand>
        <name>substrate</name>
    </ligand>
</feature>
<keyword evidence="13" id="KW-0862">Zinc</keyword>
<evidence type="ECO:0000256" key="8">
    <source>
        <dbReference type="ARBA" id="ARBA00022723"/>
    </source>
</evidence>
<keyword evidence="10 11" id="KW-0119">Carbohydrate metabolism</keyword>
<feature type="binding site" evidence="10 13">
    <location>
        <position position="36"/>
    </location>
    <ligand>
        <name>a divalent metal cation</name>
        <dbReference type="ChEBI" id="CHEBI:60240"/>
    </ligand>
</feature>
<comment type="similarity">
    <text evidence="6 10 11">Belongs to the ribulose-phosphate 3-epimerase family.</text>
</comment>
<sequence>MSKTRIEISPSILAADCARLGEEVAQVLAAGADSIHFDVMDNHYVPNLTFGAPICQALRNYGISAAIDVHLMAQPVDALINAFAQAGATSITIHPETTLHLNRSLQLIRDLGLKAGLALNPATGISCLEYVLDQLDIILIMTVNPGFGGQNFLPVILDKIRAVRQKLADFKPPIRLAVDGGINQQTIAAAAAAGADTFIAGSAIFHAPDYQNIMQQLRDTATRAFCQPR</sequence>
<dbReference type="PROSITE" id="PS01085">
    <property type="entry name" value="RIBUL_P_3_EPIMER_1"/>
    <property type="match status" value="1"/>
</dbReference>
<dbReference type="EC" id="5.1.3.1" evidence="7 10"/>
<dbReference type="PROSITE" id="PS01086">
    <property type="entry name" value="RIBUL_P_3_EPIMER_2"/>
    <property type="match status" value="1"/>
</dbReference>
<dbReference type="NCBIfam" id="NF004076">
    <property type="entry name" value="PRK05581.1-4"/>
    <property type="match status" value="1"/>
</dbReference>
<dbReference type="EMBL" id="CP000513">
    <property type="protein sequence ID" value="ABQ14077.1"/>
    <property type="molecule type" value="Genomic_DNA"/>
</dbReference>
<dbReference type="Pfam" id="PF00834">
    <property type="entry name" value="Ribul_P_3_epim"/>
    <property type="match status" value="1"/>
</dbReference>
<dbReference type="GO" id="GO:0004750">
    <property type="term" value="F:D-ribulose-phosphate 3-epimerase activity"/>
    <property type="evidence" value="ECO:0007669"/>
    <property type="project" value="UniProtKB-UniRule"/>
</dbReference>
<dbReference type="eggNOG" id="COG0036">
    <property type="taxonomic scope" value="Bacteria"/>
</dbReference>
<dbReference type="HAMAP" id="MF_02227">
    <property type="entry name" value="RPE"/>
    <property type="match status" value="1"/>
</dbReference>
<feature type="binding site" evidence="10 13">
    <location>
        <position position="70"/>
    </location>
    <ligand>
        <name>a divalent metal cation</name>
        <dbReference type="ChEBI" id="CHEBI:60240"/>
    </ligand>
</feature>
<evidence type="ECO:0000256" key="14">
    <source>
        <dbReference type="PIRSR" id="PIRSR001461-3"/>
    </source>
</evidence>
<dbReference type="NCBIfam" id="TIGR01163">
    <property type="entry name" value="rpe"/>
    <property type="match status" value="1"/>
</dbReference>
<dbReference type="GO" id="GO:0005737">
    <property type="term" value="C:cytoplasm"/>
    <property type="evidence" value="ECO:0007669"/>
    <property type="project" value="UniProtKB-ARBA"/>
</dbReference>
<dbReference type="RefSeq" id="WP_012030874.1">
    <property type="nucleotide sequence ID" value="NC_009446.1"/>
</dbReference>
<evidence type="ECO:0000256" key="10">
    <source>
        <dbReference type="HAMAP-Rule" id="MF_02227"/>
    </source>
</evidence>
<keyword evidence="16" id="KW-1185">Reference proteome</keyword>
<dbReference type="PANTHER" id="PTHR11749">
    <property type="entry name" value="RIBULOSE-5-PHOSPHATE-3-EPIMERASE"/>
    <property type="match status" value="1"/>
</dbReference>
<organism evidence="15 16">
    <name type="scientific">Dichelobacter nodosus (strain VCS1703A)</name>
    <dbReference type="NCBI Taxonomy" id="246195"/>
    <lineage>
        <taxon>Bacteria</taxon>
        <taxon>Pseudomonadati</taxon>
        <taxon>Pseudomonadota</taxon>
        <taxon>Gammaproteobacteria</taxon>
        <taxon>Cardiobacteriales</taxon>
        <taxon>Cardiobacteriaceae</taxon>
        <taxon>Dichelobacter</taxon>
    </lineage>
</organism>
<feature type="binding site" evidence="14">
    <location>
        <position position="181"/>
    </location>
    <ligand>
        <name>substrate</name>
    </ligand>
</feature>
<feature type="binding site" evidence="10 14">
    <location>
        <begin position="146"/>
        <end position="149"/>
    </location>
    <ligand>
        <name>substrate</name>
    </ligand>
</feature>
<evidence type="ECO:0000256" key="4">
    <source>
        <dbReference type="ARBA" id="ARBA00001947"/>
    </source>
</evidence>
<comment type="cofactor">
    <cofactor evidence="3">
        <name>Co(2+)</name>
        <dbReference type="ChEBI" id="CHEBI:48828"/>
    </cofactor>
</comment>
<dbReference type="KEGG" id="dno:DNO_0540"/>
<feature type="binding site" evidence="10 13">
    <location>
        <position position="38"/>
    </location>
    <ligand>
        <name>a divalent metal cation</name>
        <dbReference type="ChEBI" id="CHEBI:60240"/>
    </ligand>
</feature>
<evidence type="ECO:0000256" key="6">
    <source>
        <dbReference type="ARBA" id="ARBA00009541"/>
    </source>
</evidence>
<dbReference type="OrthoDB" id="1645589at2"/>
<feature type="binding site" evidence="10 14">
    <location>
        <begin position="201"/>
        <end position="202"/>
    </location>
    <ligand>
        <name>substrate</name>
    </ligand>
</feature>
<dbReference type="AlphaFoldDB" id="A5EVK2"/>
<dbReference type="FunFam" id="3.20.20.70:FF:000004">
    <property type="entry name" value="Ribulose-phosphate 3-epimerase"/>
    <property type="match status" value="1"/>
</dbReference>
<comment type="pathway">
    <text evidence="10">Carbohydrate degradation.</text>
</comment>
<comment type="cofactor">
    <cofactor evidence="10 13">
        <name>a divalent metal cation</name>
        <dbReference type="ChEBI" id="CHEBI:60240"/>
    </cofactor>
    <text evidence="10 13">Binds 1 divalent metal cation per subunit.</text>
</comment>
<evidence type="ECO:0000313" key="16">
    <source>
        <dbReference type="Proteomes" id="UP000000248"/>
    </source>
</evidence>
<dbReference type="CDD" id="cd00429">
    <property type="entry name" value="RPE"/>
    <property type="match status" value="1"/>
</dbReference>
<dbReference type="InterPro" id="IPR013785">
    <property type="entry name" value="Aldolase_TIM"/>
</dbReference>
<proteinExistence type="inferred from homology"/>
<evidence type="ECO:0000256" key="2">
    <source>
        <dbReference type="ARBA" id="ARBA00001936"/>
    </source>
</evidence>
<evidence type="ECO:0000256" key="3">
    <source>
        <dbReference type="ARBA" id="ARBA00001941"/>
    </source>
</evidence>
<comment type="cofactor">
    <cofactor evidence="2">
        <name>Mn(2+)</name>
        <dbReference type="ChEBI" id="CHEBI:29035"/>
    </cofactor>
</comment>
<dbReference type="HOGENOM" id="CLU_054856_1_0_6"/>
<keyword evidence="9 10" id="KW-0413">Isomerase</keyword>
<dbReference type="GO" id="GO:0046872">
    <property type="term" value="F:metal ion binding"/>
    <property type="evidence" value="ECO:0007669"/>
    <property type="project" value="UniProtKB-UniRule"/>
</dbReference>
<dbReference type="InterPro" id="IPR011060">
    <property type="entry name" value="RibuloseP-bd_barrel"/>
</dbReference>
<evidence type="ECO:0000256" key="12">
    <source>
        <dbReference type="PIRSR" id="PIRSR001461-1"/>
    </source>
</evidence>
<dbReference type="STRING" id="246195.DNO_0540"/>
<feature type="active site" description="Proton donor" evidence="10 12">
    <location>
        <position position="179"/>
    </location>
</feature>
<evidence type="ECO:0000256" key="9">
    <source>
        <dbReference type="ARBA" id="ARBA00023235"/>
    </source>
</evidence>
<feature type="binding site" evidence="10">
    <location>
        <begin position="179"/>
        <end position="181"/>
    </location>
    <ligand>
        <name>substrate</name>
    </ligand>
</feature>
<feature type="active site" description="Proton acceptor" evidence="10 12">
    <location>
        <position position="38"/>
    </location>
</feature>
<evidence type="ECO:0000256" key="1">
    <source>
        <dbReference type="ARBA" id="ARBA00001782"/>
    </source>
</evidence>
<evidence type="ECO:0000313" key="15">
    <source>
        <dbReference type="EMBL" id="ABQ14077.1"/>
    </source>
</evidence>
<comment type="function">
    <text evidence="10">Catalyzes the reversible epimerization of D-ribulose 5-phosphate to D-xylulose 5-phosphate.</text>
</comment>
<dbReference type="InterPro" id="IPR000056">
    <property type="entry name" value="Ribul_P_3_epim-like"/>
</dbReference>
<keyword evidence="13" id="KW-0170">Cobalt</keyword>
<protein>
    <recommendedName>
        <fullName evidence="7 10">Ribulose-phosphate 3-epimerase</fullName>
        <ecNumber evidence="7 10">5.1.3.1</ecNumber>
    </recommendedName>
</protein>
<comment type="catalytic activity">
    <reaction evidence="1 10 11">
        <text>D-ribulose 5-phosphate = D-xylulose 5-phosphate</text>
        <dbReference type="Rhea" id="RHEA:13677"/>
        <dbReference type="ChEBI" id="CHEBI:57737"/>
        <dbReference type="ChEBI" id="CHEBI:58121"/>
        <dbReference type="EC" id="5.1.3.1"/>
    </reaction>
</comment>
<evidence type="ECO:0000256" key="13">
    <source>
        <dbReference type="PIRSR" id="PIRSR001461-2"/>
    </source>
</evidence>